<protein>
    <submittedName>
        <fullName evidence="1">Uncharacterized protein</fullName>
    </submittedName>
</protein>
<evidence type="ECO:0000313" key="1">
    <source>
        <dbReference type="EMBL" id="ETZ05250.1"/>
    </source>
</evidence>
<dbReference type="Proteomes" id="UP000026922">
    <property type="component" value="Unassembled WGS sequence"/>
</dbReference>
<sequence>MKSLLLFFFLVSSQVFSNREESIKYLENFLSKKDENRFSDHHYELVFEHLTNLYKNKAGNFVPFLSLKDEEKSIIQDVLGNAQNYISTKKTIEKIIDVLNKRCNGVKKNSEELAAHFQAIDCLDNKRHWVTEISENGALFLQYSKFKGGIEKIEDGSKLIWNAFNHLSKQGVNIRGIFDEIPKQELDFLMKALNSKDNSQDHYIDLDYETIKDSLLSKMFIDDPKMFLFYLNTTNLKFEDLPKGFHKQLRESPHCYFEKTLEKILNPLNLDDNQYKSFLHLLSVQLDRVHMSDCEKFHFYGTNNESKNLRNLCNKEFNESYHDVKMMLSALPYDKKINLLEKSILNTSSVKACAHFLDMTGIPFEHISQQSQTKIKQLLPNALLNKDLYSVLKFEELFKQSFQNLPFSREERRWGCFRGMFNGLFEGSKELEESLSFFNMNFNQDMEVVARCVMVFRPEKYSQYLEDLENFKLRNFLKTEDELKSEKFSIAQKNLKKIFEEESNKKIDFSKQIMNFIDKIAFASSLDVFQLLMENTSNNNSKEEDYEEVRSLVAKMVYMDTEKRSILRQKINDFGSAYTDFKNKTSDKDLFSFFKSEKKYTNNTRSNLFFQYLRNRNEDLGKCKKGENVLIQVFGFNYFALLGKFNHSAMTEQIEADLVRRKNNEFIANWIENRYYEVYNGAVKNPFCSEKLSLCIENYKNSPEYKKDLALFNPYSRLKGILERAADKELTNEEEFKREFLKDITKNILEINEPKIKKAEYDLEIKRLSANKNNPVF</sequence>
<comment type="caution">
    <text evidence="1">The sequence shown here is derived from an EMBL/GenBank/DDBJ whole genome shotgun (WGS) entry which is preliminary data.</text>
</comment>
<keyword evidence="2" id="KW-1185">Reference proteome</keyword>
<reference evidence="1 2" key="1">
    <citation type="journal article" date="2013" name="Genome Announc.">
        <title>Draft Genome Sequence of Holospora undulata Strain HU1, a Micronucleus-Specific Symbiont of the Ciliate Paramecium caudatum.</title>
        <authorList>
            <person name="Dohra H."/>
            <person name="Suzuki H."/>
            <person name="Suzuki T."/>
            <person name="Tanaka K."/>
            <person name="Fujishima M."/>
        </authorList>
    </citation>
    <scope>NUCLEOTIDE SEQUENCE [LARGE SCALE GENOMIC DNA]</scope>
    <source>
        <strain evidence="1 2">HU1</strain>
    </source>
</reference>
<name>A0A061JGQ7_9PROT</name>
<proteinExistence type="predicted"/>
<evidence type="ECO:0000313" key="2">
    <source>
        <dbReference type="Proteomes" id="UP000026922"/>
    </source>
</evidence>
<accession>A0A061JGQ7</accession>
<organism evidence="1 2">
    <name type="scientific">Holospora undulata HU1</name>
    <dbReference type="NCBI Taxonomy" id="1321371"/>
    <lineage>
        <taxon>Bacteria</taxon>
        <taxon>Pseudomonadati</taxon>
        <taxon>Pseudomonadota</taxon>
        <taxon>Alphaproteobacteria</taxon>
        <taxon>Holosporales</taxon>
        <taxon>Holosporaceae</taxon>
        <taxon>Holospora</taxon>
    </lineage>
</organism>
<dbReference type="AlphaFoldDB" id="A0A061JGQ7"/>
<dbReference type="RefSeq" id="WP_023491014.1">
    <property type="nucleotide sequence ID" value="NZ_ARPM03000086.1"/>
</dbReference>
<dbReference type="EMBL" id="ARPM03000086">
    <property type="protein sequence ID" value="ETZ05250.1"/>
    <property type="molecule type" value="Genomic_DNA"/>
</dbReference>
<gene>
    <name evidence="1" type="ORF">K737_300316</name>
</gene>